<evidence type="ECO:0000256" key="1">
    <source>
        <dbReference type="SAM" id="Phobius"/>
    </source>
</evidence>
<sequence length="87" mass="9421">MLNLFSARAFVPMAQGAGMSAGSHEMATQGGGSTELVLWVPLGLLLVGFLVLLIWSLARGQFRNVEGPARRMLELEEKGGVKIDEHR</sequence>
<evidence type="ECO:0000313" key="3">
    <source>
        <dbReference type="Proteomes" id="UP000741360"/>
    </source>
</evidence>
<name>A0A932GRE6_UNCTE</name>
<dbReference type="EMBL" id="JACPSX010000222">
    <property type="protein sequence ID" value="MBI3015693.1"/>
    <property type="molecule type" value="Genomic_DNA"/>
</dbReference>
<keyword evidence="1" id="KW-0812">Transmembrane</keyword>
<comment type="caution">
    <text evidence="2">The sequence shown here is derived from an EMBL/GenBank/DDBJ whole genome shotgun (WGS) entry which is preliminary data.</text>
</comment>
<organism evidence="2 3">
    <name type="scientific">Tectimicrobiota bacterium</name>
    <dbReference type="NCBI Taxonomy" id="2528274"/>
    <lineage>
        <taxon>Bacteria</taxon>
        <taxon>Pseudomonadati</taxon>
        <taxon>Nitrospinota/Tectimicrobiota group</taxon>
        <taxon>Candidatus Tectimicrobiota</taxon>
    </lineage>
</organism>
<keyword evidence="1" id="KW-0472">Membrane</keyword>
<reference evidence="2" key="1">
    <citation type="submission" date="2020-07" db="EMBL/GenBank/DDBJ databases">
        <title>Huge and variable diversity of episymbiotic CPR bacteria and DPANN archaea in groundwater ecosystems.</title>
        <authorList>
            <person name="He C.Y."/>
            <person name="Keren R."/>
            <person name="Whittaker M."/>
            <person name="Farag I.F."/>
            <person name="Doudna J."/>
            <person name="Cate J.H.D."/>
            <person name="Banfield J.F."/>
        </authorList>
    </citation>
    <scope>NUCLEOTIDE SEQUENCE</scope>
    <source>
        <strain evidence="2">NC_groundwater_717_Ag_S-0.2um_59_8</strain>
    </source>
</reference>
<feature type="transmembrane region" description="Helical" evidence="1">
    <location>
        <begin position="36"/>
        <end position="58"/>
    </location>
</feature>
<protein>
    <submittedName>
        <fullName evidence="2">Cbb3-type cytochrome oxidase assembly protein</fullName>
    </submittedName>
</protein>
<dbReference type="InterPro" id="IPR004714">
    <property type="entry name" value="Cyt_oxidase_maturation_cbb3"/>
</dbReference>
<keyword evidence="1" id="KW-1133">Transmembrane helix</keyword>
<dbReference type="Pfam" id="PF03597">
    <property type="entry name" value="FixS"/>
    <property type="match status" value="1"/>
</dbReference>
<dbReference type="Proteomes" id="UP000741360">
    <property type="component" value="Unassembled WGS sequence"/>
</dbReference>
<accession>A0A932GRE6</accession>
<gene>
    <name evidence="2" type="ORF">HYY65_11700</name>
</gene>
<dbReference type="AlphaFoldDB" id="A0A932GRE6"/>
<proteinExistence type="predicted"/>
<evidence type="ECO:0000313" key="2">
    <source>
        <dbReference type="EMBL" id="MBI3015693.1"/>
    </source>
</evidence>